<dbReference type="OrthoDB" id="2804258at2759"/>
<sequence>MSHDTDGKSNLGTMHFMSVKVSAQGFLFAPQPAPSETAASEPSDNTKYNKVAVWVVFYSNFWAPQQSDASPNLKTIQHQLDQAMILFPSVMESTCCCDAFQSHFPSICEALAGGLPNKNSIYTDLDFLQEVLIDHYTLVEAMLPHSINPSTSKEQIYKDFRATFMSYQESAFTLAFIPDLK</sequence>
<protein>
    <submittedName>
        <fullName evidence="1">Uncharacterized protein</fullName>
    </submittedName>
</protein>
<reference evidence="1" key="1">
    <citation type="journal article" date="2020" name="Nat. Commun.">
        <title>Large-scale genome sequencing of mycorrhizal fungi provides insights into the early evolution of symbiotic traits.</title>
        <authorList>
            <person name="Miyauchi S."/>
            <person name="Kiss E."/>
            <person name="Kuo A."/>
            <person name="Drula E."/>
            <person name="Kohler A."/>
            <person name="Sanchez-Garcia M."/>
            <person name="Morin E."/>
            <person name="Andreopoulos B."/>
            <person name="Barry K.W."/>
            <person name="Bonito G."/>
            <person name="Buee M."/>
            <person name="Carver A."/>
            <person name="Chen C."/>
            <person name="Cichocki N."/>
            <person name="Clum A."/>
            <person name="Culley D."/>
            <person name="Crous P.W."/>
            <person name="Fauchery L."/>
            <person name="Girlanda M."/>
            <person name="Hayes R.D."/>
            <person name="Keri Z."/>
            <person name="LaButti K."/>
            <person name="Lipzen A."/>
            <person name="Lombard V."/>
            <person name="Magnuson J."/>
            <person name="Maillard F."/>
            <person name="Murat C."/>
            <person name="Nolan M."/>
            <person name="Ohm R.A."/>
            <person name="Pangilinan J."/>
            <person name="Pereira M.F."/>
            <person name="Perotto S."/>
            <person name="Peter M."/>
            <person name="Pfister S."/>
            <person name="Riley R."/>
            <person name="Sitrit Y."/>
            <person name="Stielow J.B."/>
            <person name="Szollosi G."/>
            <person name="Zifcakova L."/>
            <person name="Stursova M."/>
            <person name="Spatafora J.W."/>
            <person name="Tedersoo L."/>
            <person name="Vaario L.M."/>
            <person name="Yamada A."/>
            <person name="Yan M."/>
            <person name="Wang P."/>
            <person name="Xu J."/>
            <person name="Bruns T."/>
            <person name="Baldrian P."/>
            <person name="Vilgalys R."/>
            <person name="Dunand C."/>
            <person name="Henrissat B."/>
            <person name="Grigoriev I.V."/>
            <person name="Hibbett D."/>
            <person name="Nagy L.G."/>
            <person name="Martin F.M."/>
        </authorList>
    </citation>
    <scope>NUCLEOTIDE SEQUENCE</scope>
    <source>
        <strain evidence="1">UP504</strain>
    </source>
</reference>
<gene>
    <name evidence="1" type="ORF">BS47DRAFT_1386219</name>
</gene>
<accession>A0A9P6DJA9</accession>
<dbReference type="Proteomes" id="UP000886523">
    <property type="component" value="Unassembled WGS sequence"/>
</dbReference>
<organism evidence="1 2">
    <name type="scientific">Hydnum rufescens UP504</name>
    <dbReference type="NCBI Taxonomy" id="1448309"/>
    <lineage>
        <taxon>Eukaryota</taxon>
        <taxon>Fungi</taxon>
        <taxon>Dikarya</taxon>
        <taxon>Basidiomycota</taxon>
        <taxon>Agaricomycotina</taxon>
        <taxon>Agaricomycetes</taxon>
        <taxon>Cantharellales</taxon>
        <taxon>Hydnaceae</taxon>
        <taxon>Hydnum</taxon>
    </lineage>
</organism>
<proteinExistence type="predicted"/>
<dbReference type="EMBL" id="MU129214">
    <property type="protein sequence ID" value="KAF9504562.1"/>
    <property type="molecule type" value="Genomic_DNA"/>
</dbReference>
<comment type="caution">
    <text evidence="1">The sequence shown here is derived from an EMBL/GenBank/DDBJ whole genome shotgun (WGS) entry which is preliminary data.</text>
</comment>
<keyword evidence="2" id="KW-1185">Reference proteome</keyword>
<dbReference type="AlphaFoldDB" id="A0A9P6DJA9"/>
<evidence type="ECO:0000313" key="2">
    <source>
        <dbReference type="Proteomes" id="UP000886523"/>
    </source>
</evidence>
<name>A0A9P6DJA9_9AGAM</name>
<evidence type="ECO:0000313" key="1">
    <source>
        <dbReference type="EMBL" id="KAF9504562.1"/>
    </source>
</evidence>